<comment type="caution">
    <text evidence="1">The sequence shown here is derived from an EMBL/GenBank/DDBJ whole genome shotgun (WGS) entry which is preliminary data.</text>
</comment>
<organism evidence="1 2">
    <name type="scientific">Caerostris extrusa</name>
    <name type="common">Bark spider</name>
    <name type="synonym">Caerostris bankana</name>
    <dbReference type="NCBI Taxonomy" id="172846"/>
    <lineage>
        <taxon>Eukaryota</taxon>
        <taxon>Metazoa</taxon>
        <taxon>Ecdysozoa</taxon>
        <taxon>Arthropoda</taxon>
        <taxon>Chelicerata</taxon>
        <taxon>Arachnida</taxon>
        <taxon>Araneae</taxon>
        <taxon>Araneomorphae</taxon>
        <taxon>Entelegynae</taxon>
        <taxon>Araneoidea</taxon>
        <taxon>Araneidae</taxon>
        <taxon>Caerostris</taxon>
    </lineage>
</organism>
<accession>A0AAV4RRM3</accession>
<evidence type="ECO:0000313" key="2">
    <source>
        <dbReference type="Proteomes" id="UP001054945"/>
    </source>
</evidence>
<dbReference type="EMBL" id="BPLR01008263">
    <property type="protein sequence ID" value="GIY23334.1"/>
    <property type="molecule type" value="Genomic_DNA"/>
</dbReference>
<dbReference type="Proteomes" id="UP001054945">
    <property type="component" value="Unassembled WGS sequence"/>
</dbReference>
<keyword evidence="2" id="KW-1185">Reference proteome</keyword>
<dbReference type="AlphaFoldDB" id="A0AAV4RRM3"/>
<sequence length="176" mass="19960">MNEESSGSLFKLLCSMNAADKDRDFVVGHFFNKEGSPKKIPHILVWNLRNTLLLELLKIGEARKENGELQVKADADVSDSIQTMKFFNADSSVIESGTNYHSSKVCSNSNRWNARKENFELQVKADADVSDSIQTIKFFRADSPVIESGTNYHSPKSVVIRNRITLNRRAYLKREC</sequence>
<name>A0AAV4RRM3_CAEEX</name>
<reference evidence="1 2" key="1">
    <citation type="submission" date="2021-06" db="EMBL/GenBank/DDBJ databases">
        <title>Caerostris extrusa draft genome.</title>
        <authorList>
            <person name="Kono N."/>
            <person name="Arakawa K."/>
        </authorList>
    </citation>
    <scope>NUCLEOTIDE SEQUENCE [LARGE SCALE GENOMIC DNA]</scope>
</reference>
<evidence type="ECO:0000313" key="1">
    <source>
        <dbReference type="EMBL" id="GIY23334.1"/>
    </source>
</evidence>
<proteinExistence type="predicted"/>
<protein>
    <submittedName>
        <fullName evidence="1">Uncharacterized protein</fullName>
    </submittedName>
</protein>
<gene>
    <name evidence="1" type="ORF">CEXT_407901</name>
</gene>